<dbReference type="RefSeq" id="WP_088813551.1">
    <property type="nucleotide sequence ID" value="NZ_FYEX01000002.1"/>
</dbReference>
<keyword evidence="7" id="KW-1185">Reference proteome</keyword>
<dbReference type="CDD" id="cd14773">
    <property type="entry name" value="TrHb2_PhHbO-like_O"/>
    <property type="match status" value="1"/>
</dbReference>
<dbReference type="PANTHER" id="PTHR47366">
    <property type="entry name" value="TWO-ON-TWO HEMOGLOBIN-3"/>
    <property type="match status" value="1"/>
</dbReference>
<evidence type="ECO:0000313" key="6">
    <source>
        <dbReference type="EMBL" id="SNC72506.1"/>
    </source>
</evidence>
<organism evidence="6 7">
    <name type="scientific">Polynucleobacter victoriensis</name>
    <dbReference type="NCBI Taxonomy" id="2049319"/>
    <lineage>
        <taxon>Bacteria</taxon>
        <taxon>Pseudomonadati</taxon>
        <taxon>Pseudomonadota</taxon>
        <taxon>Betaproteobacteria</taxon>
        <taxon>Burkholderiales</taxon>
        <taxon>Burkholderiaceae</taxon>
        <taxon>Polynucleobacter</taxon>
    </lineage>
</organism>
<evidence type="ECO:0000313" key="7">
    <source>
        <dbReference type="Proteomes" id="UP000197215"/>
    </source>
</evidence>
<dbReference type="Gene3D" id="1.10.490.10">
    <property type="entry name" value="Globins"/>
    <property type="match status" value="1"/>
</dbReference>
<keyword evidence="3" id="KW-0479">Metal-binding</keyword>
<dbReference type="AlphaFoldDB" id="A0A212U2Z7"/>
<dbReference type="Pfam" id="PF01152">
    <property type="entry name" value="Bac_globin"/>
    <property type="match status" value="1"/>
</dbReference>
<dbReference type="InterPro" id="IPR044203">
    <property type="entry name" value="GlbO/GLB3-like"/>
</dbReference>
<keyword evidence="2" id="KW-0349">Heme</keyword>
<keyword evidence="4" id="KW-0408">Iron</keyword>
<evidence type="ECO:0000256" key="3">
    <source>
        <dbReference type="ARBA" id="ARBA00022723"/>
    </source>
</evidence>
<dbReference type="GO" id="GO:0005344">
    <property type="term" value="F:oxygen carrier activity"/>
    <property type="evidence" value="ECO:0007669"/>
    <property type="project" value="InterPro"/>
</dbReference>
<dbReference type="EMBL" id="FYEX01000002">
    <property type="protein sequence ID" value="SNC72506.1"/>
    <property type="molecule type" value="Genomic_DNA"/>
</dbReference>
<evidence type="ECO:0000256" key="2">
    <source>
        <dbReference type="ARBA" id="ARBA00022617"/>
    </source>
</evidence>
<dbReference type="GO" id="GO:0046872">
    <property type="term" value="F:metal ion binding"/>
    <property type="evidence" value="ECO:0007669"/>
    <property type="project" value="UniProtKB-KW"/>
</dbReference>
<dbReference type="PANTHER" id="PTHR47366:SF1">
    <property type="entry name" value="TWO-ON-TWO HEMOGLOBIN-3"/>
    <property type="match status" value="1"/>
</dbReference>
<evidence type="ECO:0000256" key="4">
    <source>
        <dbReference type="ARBA" id="ARBA00023004"/>
    </source>
</evidence>
<protein>
    <submittedName>
        <fullName evidence="6">Hemoglobin</fullName>
    </submittedName>
</protein>
<sequence length="129" mass="15025">MSAQQTTYELIGGAEKLRELVDRFYDLMDLEESYQGIRVMHPADLSTSREKLYMFLSGWMGGPDLFVQQYGHPRLKARHLPFPIGLSERDQWLQCMRQALKETGVNGLLFERLMQSFFTTADWMRNQAG</sequence>
<name>A0A212U2Z7_9BURK</name>
<reference evidence="6 7" key="1">
    <citation type="submission" date="2017-06" db="EMBL/GenBank/DDBJ databases">
        <authorList>
            <person name="Kim H.J."/>
            <person name="Triplett B.A."/>
        </authorList>
    </citation>
    <scope>NUCLEOTIDE SEQUENCE [LARGE SCALE GENOMIC DNA]</scope>
    <source>
        <strain evidence="6 7">MWH-VicM1</strain>
    </source>
</reference>
<keyword evidence="1" id="KW-0813">Transport</keyword>
<dbReference type="GO" id="GO:0020037">
    <property type="term" value="F:heme binding"/>
    <property type="evidence" value="ECO:0007669"/>
    <property type="project" value="InterPro"/>
</dbReference>
<dbReference type="OrthoDB" id="9790913at2"/>
<proteinExistence type="inferred from homology"/>
<accession>A0A212U2Z7</accession>
<dbReference type="GO" id="GO:0019825">
    <property type="term" value="F:oxygen binding"/>
    <property type="evidence" value="ECO:0007669"/>
    <property type="project" value="InterPro"/>
</dbReference>
<evidence type="ECO:0000256" key="1">
    <source>
        <dbReference type="ARBA" id="ARBA00022448"/>
    </source>
</evidence>
<evidence type="ECO:0000256" key="5">
    <source>
        <dbReference type="ARBA" id="ARBA00034496"/>
    </source>
</evidence>
<gene>
    <name evidence="6" type="ORF">SAMN06295916_1627</name>
</gene>
<dbReference type="SUPFAM" id="SSF46458">
    <property type="entry name" value="Globin-like"/>
    <property type="match status" value="1"/>
</dbReference>
<dbReference type="InterPro" id="IPR001486">
    <property type="entry name" value="Hemoglobin_trunc"/>
</dbReference>
<dbReference type="Proteomes" id="UP000197215">
    <property type="component" value="Unassembled WGS sequence"/>
</dbReference>
<dbReference type="InterPro" id="IPR012292">
    <property type="entry name" value="Globin/Proto"/>
</dbReference>
<comment type="similarity">
    <text evidence="5">Belongs to the truncated hemoglobin family. Group II subfamily.</text>
</comment>
<dbReference type="InterPro" id="IPR009050">
    <property type="entry name" value="Globin-like_sf"/>
</dbReference>